<gene>
    <name evidence="2" type="ORF">SAMN05660703_0867</name>
</gene>
<evidence type="ECO:0000313" key="2">
    <source>
        <dbReference type="EMBL" id="SMC39505.1"/>
    </source>
</evidence>
<dbReference type="OrthoDB" id="997423at2"/>
<accession>A0A1W1YTG0</accession>
<dbReference type="Proteomes" id="UP000192360">
    <property type="component" value="Unassembled WGS sequence"/>
</dbReference>
<keyword evidence="1" id="KW-0732">Signal</keyword>
<feature type="signal peptide" evidence="1">
    <location>
        <begin position="1"/>
        <end position="19"/>
    </location>
</feature>
<organism evidence="2 3">
    <name type="scientific">Cellulophaga tyrosinoxydans</name>
    <dbReference type="NCBI Taxonomy" id="504486"/>
    <lineage>
        <taxon>Bacteria</taxon>
        <taxon>Pseudomonadati</taxon>
        <taxon>Bacteroidota</taxon>
        <taxon>Flavobacteriia</taxon>
        <taxon>Flavobacteriales</taxon>
        <taxon>Flavobacteriaceae</taxon>
        <taxon>Cellulophaga</taxon>
    </lineage>
</organism>
<dbReference type="EMBL" id="FWXO01000001">
    <property type="protein sequence ID" value="SMC39505.1"/>
    <property type="molecule type" value="Genomic_DNA"/>
</dbReference>
<evidence type="ECO:0008006" key="4">
    <source>
        <dbReference type="Google" id="ProtNLM"/>
    </source>
</evidence>
<feature type="chain" id="PRO_5012461515" description="EF-hand domain-containing protein" evidence="1">
    <location>
        <begin position="20"/>
        <end position="236"/>
    </location>
</feature>
<protein>
    <recommendedName>
        <fullName evidence="4">EF-hand domain-containing protein</fullName>
    </recommendedName>
</protein>
<dbReference type="PROSITE" id="PS00018">
    <property type="entry name" value="EF_HAND_1"/>
    <property type="match status" value="1"/>
</dbReference>
<reference evidence="3" key="1">
    <citation type="submission" date="2017-04" db="EMBL/GenBank/DDBJ databases">
        <authorList>
            <person name="Varghese N."/>
            <person name="Submissions S."/>
        </authorList>
    </citation>
    <scope>NUCLEOTIDE SEQUENCE [LARGE SCALE GENOMIC DNA]</scope>
    <source>
        <strain evidence="3">DSM 21164</strain>
    </source>
</reference>
<name>A0A1W1YTG0_9FLAO</name>
<sequence>MKKYVFLLLLVLLITACTTEQKPRIVYDENGKPEALAKDTSAILMADLPILIDSTDMLVHPIGALQFYESRGKILGSYSGKGSPNFSISNYGNYTFSGHLKNLKFEQLGSNQLVALTDKNIRINTARFLYDLYKKTGAKLFIYQIIDTDSNKDGRLDNNDIEAIYLSKIDGSNFIKLTATNHELIDWNIIDTLNRLYYRTIEDTNKDGLFDKNDQVHYYYVNLIDPTLTPISYSPI</sequence>
<evidence type="ECO:0000256" key="1">
    <source>
        <dbReference type="SAM" id="SignalP"/>
    </source>
</evidence>
<proteinExistence type="predicted"/>
<dbReference type="STRING" id="504486.SAMN05660703_0867"/>
<dbReference type="RefSeq" id="WP_084060159.1">
    <property type="nucleotide sequence ID" value="NZ_FWXO01000001.1"/>
</dbReference>
<keyword evidence="3" id="KW-1185">Reference proteome</keyword>
<dbReference type="AlphaFoldDB" id="A0A1W1YTG0"/>
<dbReference type="InterPro" id="IPR018247">
    <property type="entry name" value="EF_Hand_1_Ca_BS"/>
</dbReference>
<dbReference type="PROSITE" id="PS51257">
    <property type="entry name" value="PROKAR_LIPOPROTEIN"/>
    <property type="match status" value="1"/>
</dbReference>
<evidence type="ECO:0000313" key="3">
    <source>
        <dbReference type="Proteomes" id="UP000192360"/>
    </source>
</evidence>